<dbReference type="GO" id="GO:0003729">
    <property type="term" value="F:mRNA binding"/>
    <property type="evidence" value="ECO:0007669"/>
    <property type="project" value="TreeGrafter"/>
</dbReference>
<evidence type="ECO:0000256" key="5">
    <source>
        <dbReference type="SAM" id="MobiDB-lite"/>
    </source>
</evidence>
<dbReference type="InterPro" id="IPR016024">
    <property type="entry name" value="ARM-type_fold"/>
</dbReference>
<evidence type="ECO:0000313" key="7">
    <source>
        <dbReference type="EMBL" id="OWM86811.1"/>
    </source>
</evidence>
<dbReference type="SMART" id="SM00544">
    <property type="entry name" value="MA3"/>
    <property type="match status" value="1"/>
</dbReference>
<keyword evidence="4" id="KW-0648">Protein biosynthesis</keyword>
<evidence type="ECO:0000259" key="6">
    <source>
        <dbReference type="PROSITE" id="PS51366"/>
    </source>
</evidence>
<gene>
    <name evidence="7" type="ORF">CDL15_Pgr015847</name>
</gene>
<dbReference type="GO" id="GO:0003743">
    <property type="term" value="F:translation initiation factor activity"/>
    <property type="evidence" value="ECO:0007669"/>
    <property type="project" value="UniProtKB-KW"/>
</dbReference>
<dbReference type="PANTHER" id="PTHR23253:SF62">
    <property type="entry name" value="MI DOMAIN-CONTAINING PROTEIN"/>
    <property type="match status" value="1"/>
</dbReference>
<evidence type="ECO:0000313" key="8">
    <source>
        <dbReference type="Proteomes" id="UP000197138"/>
    </source>
</evidence>
<proteinExistence type="inferred from homology"/>
<evidence type="ECO:0000256" key="4">
    <source>
        <dbReference type="ARBA" id="ARBA00022917"/>
    </source>
</evidence>
<reference evidence="8" key="1">
    <citation type="journal article" date="2017" name="Plant J.">
        <title>The pomegranate (Punica granatum L.) genome and the genomics of punicalagin biosynthesis.</title>
        <authorList>
            <person name="Qin G."/>
            <person name="Xu C."/>
            <person name="Ming R."/>
            <person name="Tang H."/>
            <person name="Guyot R."/>
            <person name="Kramer E.M."/>
            <person name="Hu Y."/>
            <person name="Yi X."/>
            <person name="Qi Y."/>
            <person name="Xu X."/>
            <person name="Gao Z."/>
            <person name="Pan H."/>
            <person name="Jian J."/>
            <person name="Tian Y."/>
            <person name="Yue Z."/>
            <person name="Xu Y."/>
        </authorList>
    </citation>
    <scope>NUCLEOTIDE SEQUENCE [LARGE SCALE GENOMIC DNA]</scope>
    <source>
        <strain evidence="8">cv. Dabenzi</strain>
    </source>
</reference>
<evidence type="ECO:0000256" key="1">
    <source>
        <dbReference type="ARBA" id="ARBA00005775"/>
    </source>
</evidence>
<comment type="caution">
    <text evidence="7">The sequence shown here is derived from an EMBL/GenBank/DDBJ whole genome shotgun (WGS) entry which is preliminary data.</text>
</comment>
<dbReference type="Pfam" id="PF02854">
    <property type="entry name" value="MIF4G"/>
    <property type="match status" value="1"/>
</dbReference>
<organism evidence="7 8">
    <name type="scientific">Punica granatum</name>
    <name type="common">Pomegranate</name>
    <dbReference type="NCBI Taxonomy" id="22663"/>
    <lineage>
        <taxon>Eukaryota</taxon>
        <taxon>Viridiplantae</taxon>
        <taxon>Streptophyta</taxon>
        <taxon>Embryophyta</taxon>
        <taxon>Tracheophyta</taxon>
        <taxon>Spermatophyta</taxon>
        <taxon>Magnoliopsida</taxon>
        <taxon>eudicotyledons</taxon>
        <taxon>Gunneridae</taxon>
        <taxon>Pentapetalae</taxon>
        <taxon>rosids</taxon>
        <taxon>malvids</taxon>
        <taxon>Myrtales</taxon>
        <taxon>Lythraceae</taxon>
        <taxon>Punica</taxon>
    </lineage>
</organism>
<evidence type="ECO:0000256" key="2">
    <source>
        <dbReference type="ARBA" id="ARBA00022540"/>
    </source>
</evidence>
<feature type="region of interest" description="Disordered" evidence="5">
    <location>
        <begin position="483"/>
        <end position="512"/>
    </location>
</feature>
<keyword evidence="2" id="KW-0396">Initiation factor</keyword>
<dbReference type="Gene3D" id="1.25.40.180">
    <property type="match status" value="2"/>
</dbReference>
<evidence type="ECO:0000256" key="3">
    <source>
        <dbReference type="ARBA" id="ARBA00022845"/>
    </source>
</evidence>
<feature type="domain" description="MI" evidence="6">
    <location>
        <begin position="522"/>
        <end position="644"/>
    </location>
</feature>
<dbReference type="PROSITE" id="PS51366">
    <property type="entry name" value="MI"/>
    <property type="match status" value="1"/>
</dbReference>
<dbReference type="InterPro" id="IPR003890">
    <property type="entry name" value="MIF4G-like_typ-3"/>
</dbReference>
<accession>A0A218XQL5</accession>
<dbReference type="EMBL" id="MTKT01001080">
    <property type="protein sequence ID" value="OWM86811.1"/>
    <property type="molecule type" value="Genomic_DNA"/>
</dbReference>
<dbReference type="SUPFAM" id="SSF48371">
    <property type="entry name" value="ARM repeat"/>
    <property type="match status" value="2"/>
</dbReference>
<dbReference type="AlphaFoldDB" id="A0A218XQL5"/>
<protein>
    <recommendedName>
        <fullName evidence="6">MI domain-containing protein</fullName>
    </recommendedName>
</protein>
<comment type="similarity">
    <text evidence="1">Belongs to the eukaryotic initiation factor 4G family.</text>
</comment>
<dbReference type="GO" id="GO:0006417">
    <property type="term" value="P:regulation of translation"/>
    <property type="evidence" value="ECO:0007669"/>
    <property type="project" value="UniProtKB-KW"/>
</dbReference>
<dbReference type="SMART" id="SM00543">
    <property type="entry name" value="MIF4G"/>
    <property type="match status" value="1"/>
</dbReference>
<dbReference type="PANTHER" id="PTHR23253">
    <property type="entry name" value="EUKARYOTIC TRANSLATION INITIATION FACTOR 4 GAMMA"/>
    <property type="match status" value="1"/>
</dbReference>
<name>A0A218XQL5_PUNGR</name>
<dbReference type="GO" id="GO:0016281">
    <property type="term" value="C:eukaryotic translation initiation factor 4F complex"/>
    <property type="evidence" value="ECO:0007669"/>
    <property type="project" value="TreeGrafter"/>
</dbReference>
<keyword evidence="3" id="KW-0810">Translation regulation</keyword>
<dbReference type="Proteomes" id="UP000197138">
    <property type="component" value="Unassembled WGS sequence"/>
</dbReference>
<dbReference type="InterPro" id="IPR003891">
    <property type="entry name" value="Initiation_fac_eIF4g_MI"/>
</dbReference>
<sequence length="686" mass="76704">MSEMLPIKIYMTGINTIYSPKLGSYLRKSVRCIRCQGLESIQYKPGPALATARADILYQQCRFEVDNRDWRSRSGQSSAFGDTRSRETIHGSMEKEIHSRQAQLNFQTESTIISGNLGVGASPGLAKAEVPWSSRRGIIISEKERVLKTVRGILNKLTPTKFDVLESQLMHSGITSVEILKGVVSLIHDKAVREPMFCPMYALLCSNLWYQLPEFPTDEPHGGRITFKQILLNNCQEAFEGAFQLRAEVRQMAAPEQEMERREKERLVKPRALGNIRLTGELFKQRMITEIIMRRIVQVLLGHDDKVCPAEENVEAICQLFNTIGKQLDESSRFRVIHDKNFDRLKELTSNPQLPPRLRFMVQDVLDLRSNHWVPRREEVKPKTIFEIHYEAEKNMEGPPSFMVSPTTGGIMPGMPGTRKLHRGLHTDNWKVPLFRSMPSGAGSSGSTVAVHSPSMGKYPSFDSKLLPQSLGSGDMLALRTSPLLQSNGPSPRKSNVTMLTPSTSRNQSNAASATEMCPVNLRREKTVSLLAEYFSVITLDEALMCVEELQAPAYHPEVVKEALFLALVKIPPRVGQVSELLELLYSRHVLTAKVIEMGCIHFGSLLDDLSIDLPKVPSSFGEVIGKLVLSGSLDFRAVKEVLHKVDNSRLRAAILDAVLQSLVPGQGLLEAQNEEVQACRDLLVS</sequence>
<dbReference type="Pfam" id="PF02847">
    <property type="entry name" value="MA3"/>
    <property type="match status" value="1"/>
</dbReference>